<dbReference type="Proteomes" id="UP001054945">
    <property type="component" value="Unassembled WGS sequence"/>
</dbReference>
<dbReference type="AlphaFoldDB" id="A0AAV4X895"/>
<evidence type="ECO:0000313" key="2">
    <source>
        <dbReference type="EMBL" id="GIY91452.1"/>
    </source>
</evidence>
<reference evidence="2 3" key="1">
    <citation type="submission" date="2021-06" db="EMBL/GenBank/DDBJ databases">
        <title>Caerostris extrusa draft genome.</title>
        <authorList>
            <person name="Kono N."/>
            <person name="Arakawa K."/>
        </authorList>
    </citation>
    <scope>NUCLEOTIDE SEQUENCE [LARGE SCALE GENOMIC DNA]</scope>
</reference>
<comment type="caution">
    <text evidence="2">The sequence shown here is derived from an EMBL/GenBank/DDBJ whole genome shotgun (WGS) entry which is preliminary data.</text>
</comment>
<organism evidence="2 3">
    <name type="scientific">Caerostris extrusa</name>
    <name type="common">Bark spider</name>
    <name type="synonym">Caerostris bankana</name>
    <dbReference type="NCBI Taxonomy" id="172846"/>
    <lineage>
        <taxon>Eukaryota</taxon>
        <taxon>Metazoa</taxon>
        <taxon>Ecdysozoa</taxon>
        <taxon>Arthropoda</taxon>
        <taxon>Chelicerata</taxon>
        <taxon>Arachnida</taxon>
        <taxon>Araneae</taxon>
        <taxon>Araneomorphae</taxon>
        <taxon>Entelegynae</taxon>
        <taxon>Araneoidea</taxon>
        <taxon>Araneidae</taxon>
        <taxon>Caerostris</taxon>
    </lineage>
</organism>
<feature type="region of interest" description="Disordered" evidence="1">
    <location>
        <begin position="26"/>
        <end position="55"/>
    </location>
</feature>
<evidence type="ECO:0000256" key="1">
    <source>
        <dbReference type="SAM" id="MobiDB-lite"/>
    </source>
</evidence>
<sequence>MATSDPRKDKGRSAERRNLLYPVAEKSGTKSETKWSHSRVTSGVPRLPVPSHSQSPLFASEPLNVRFVLLAAVL</sequence>
<dbReference type="EMBL" id="BPLR01017415">
    <property type="protein sequence ID" value="GIY91452.1"/>
    <property type="molecule type" value="Genomic_DNA"/>
</dbReference>
<accession>A0AAV4X895</accession>
<proteinExistence type="predicted"/>
<name>A0AAV4X895_CAEEX</name>
<protein>
    <submittedName>
        <fullName evidence="2">Uncharacterized protein</fullName>
    </submittedName>
</protein>
<gene>
    <name evidence="2" type="ORF">CEXT_394891</name>
</gene>
<evidence type="ECO:0000313" key="3">
    <source>
        <dbReference type="Proteomes" id="UP001054945"/>
    </source>
</evidence>
<keyword evidence="3" id="KW-1185">Reference proteome</keyword>